<sequence>MSDKTVYVGMSADLVHPGHLNILNKAADLGDVTVGLLTDQAIASYKRVPFMTFEQRKQVIENIKGVSNVIPQHTLDYRDNLNAVKPDYVVHGDDWKEGVQQKTRQQVIDCLAQWGGELVEVPYTQGISSTQLQAAMKDLGTTPQIRLKALRRLLNAKPLVRFLDIHNALSGLIIENTKVEIEGRIEEFDGMWGSSLTDSTAKGKPDIEAVDVSSRMSTLNEVLEVTTKPIIYDGDTGGKTEHFVFTVKTLERLGVSAVIIEDKTGLKKNSLFGTDVEQTQDSIENFSLKIQAGKRAQATDDFMIIARIESLICGQGIDHAIERAEAFLEAGADGIMIHSREKSPDEILTFCEKYAALPNKKYLIAVPSSYNSIYESELQAAGVNVVIYANQLLRSAYPAMVSTAQSILQHGRSAEVDKNMMPIKQILELIPGTK</sequence>
<protein>
    <recommendedName>
        <fullName evidence="5">phosphoenolpyruvate mutase</fullName>
        <ecNumber evidence="5">5.4.2.9</ecNumber>
    </recommendedName>
</protein>
<evidence type="ECO:0000256" key="3">
    <source>
        <dbReference type="ARBA" id="ARBA00022723"/>
    </source>
</evidence>
<dbReference type="AlphaFoldDB" id="A0AAW8R0L8"/>
<dbReference type="EMBL" id="JAVRIE010000003">
    <property type="protein sequence ID" value="MDT0582826.1"/>
    <property type="molecule type" value="Genomic_DNA"/>
</dbReference>
<dbReference type="NCBIfam" id="TIGR00125">
    <property type="entry name" value="cyt_tran_rel"/>
    <property type="match status" value="1"/>
</dbReference>
<dbReference type="SUPFAM" id="SSF52374">
    <property type="entry name" value="Nucleotidylyl transferase"/>
    <property type="match status" value="1"/>
</dbReference>
<keyword evidence="1" id="KW-0808">Transferase</keyword>
<dbReference type="Gene3D" id="3.40.50.620">
    <property type="entry name" value="HUPs"/>
    <property type="match status" value="1"/>
</dbReference>
<dbReference type="Pfam" id="PF13714">
    <property type="entry name" value="PEP_mutase"/>
    <property type="match status" value="1"/>
</dbReference>
<evidence type="ECO:0000256" key="4">
    <source>
        <dbReference type="ARBA" id="ARBA00023235"/>
    </source>
</evidence>
<keyword evidence="2" id="KW-0548">Nucleotidyltransferase</keyword>
<evidence type="ECO:0000256" key="5">
    <source>
        <dbReference type="ARBA" id="ARBA00024063"/>
    </source>
</evidence>
<dbReference type="EC" id="5.4.2.9" evidence="5"/>
<dbReference type="InterPro" id="IPR012698">
    <property type="entry name" value="PEnolPyrv_PMutase_core"/>
</dbReference>
<dbReference type="CDD" id="cd00377">
    <property type="entry name" value="ICL_PEPM"/>
    <property type="match status" value="1"/>
</dbReference>
<evidence type="ECO:0000313" key="8">
    <source>
        <dbReference type="Proteomes" id="UP001249020"/>
    </source>
</evidence>
<name>A0AAW8R0L8_9ALTE</name>
<dbReference type="InterPro" id="IPR004821">
    <property type="entry name" value="Cyt_trans-like"/>
</dbReference>
<dbReference type="Gene3D" id="3.20.20.60">
    <property type="entry name" value="Phosphoenolpyruvate-binding domains"/>
    <property type="match status" value="1"/>
</dbReference>
<dbReference type="GO" id="GO:0046872">
    <property type="term" value="F:metal ion binding"/>
    <property type="evidence" value="ECO:0007669"/>
    <property type="project" value="UniProtKB-KW"/>
</dbReference>
<dbReference type="Pfam" id="PF01467">
    <property type="entry name" value="CTP_transf_like"/>
    <property type="match status" value="1"/>
</dbReference>
<evidence type="ECO:0000259" key="6">
    <source>
        <dbReference type="Pfam" id="PF01467"/>
    </source>
</evidence>
<dbReference type="InterPro" id="IPR014729">
    <property type="entry name" value="Rossmann-like_a/b/a_fold"/>
</dbReference>
<accession>A0AAW8R0L8</accession>
<gene>
    <name evidence="7" type="primary">aepX</name>
    <name evidence="7" type="ORF">RM544_09750</name>
</gene>
<dbReference type="Proteomes" id="UP001249020">
    <property type="component" value="Unassembled WGS sequence"/>
</dbReference>
<comment type="caution">
    <text evidence="7">The sequence shown here is derived from an EMBL/GenBank/DDBJ whole genome shotgun (WGS) entry which is preliminary data.</text>
</comment>
<dbReference type="SUPFAM" id="SSF51621">
    <property type="entry name" value="Phosphoenolpyruvate/pyruvate domain"/>
    <property type="match status" value="1"/>
</dbReference>
<feature type="domain" description="Cytidyltransferase-like" evidence="6">
    <location>
        <begin position="11"/>
        <end position="132"/>
    </location>
</feature>
<dbReference type="RefSeq" id="WP_311361599.1">
    <property type="nucleotide sequence ID" value="NZ_JAVRIE010000003.1"/>
</dbReference>
<dbReference type="CDD" id="cd02170">
    <property type="entry name" value="cytidylyltransferase"/>
    <property type="match status" value="1"/>
</dbReference>
<organism evidence="7 8">
    <name type="scientific">Brumicola blandensis</name>
    <dbReference type="NCBI Taxonomy" id="3075611"/>
    <lineage>
        <taxon>Bacteria</taxon>
        <taxon>Pseudomonadati</taxon>
        <taxon>Pseudomonadota</taxon>
        <taxon>Gammaproteobacteria</taxon>
        <taxon>Alteromonadales</taxon>
        <taxon>Alteromonadaceae</taxon>
        <taxon>Brumicola</taxon>
    </lineage>
</organism>
<proteinExistence type="predicted"/>
<evidence type="ECO:0000313" key="7">
    <source>
        <dbReference type="EMBL" id="MDT0582826.1"/>
    </source>
</evidence>
<reference evidence="7 8" key="1">
    <citation type="submission" date="2023-09" db="EMBL/GenBank/DDBJ databases">
        <authorList>
            <person name="Rey-Velasco X."/>
        </authorList>
    </citation>
    <scope>NUCLEOTIDE SEQUENCE [LARGE SCALE GENOMIC DNA]</scope>
    <source>
        <strain evidence="7 8">W409</strain>
    </source>
</reference>
<dbReference type="PANTHER" id="PTHR43793">
    <property type="entry name" value="FAD SYNTHASE"/>
    <property type="match status" value="1"/>
</dbReference>
<dbReference type="InterPro" id="IPR040442">
    <property type="entry name" value="Pyrv_kinase-like_dom_sf"/>
</dbReference>
<dbReference type="NCBIfam" id="TIGR02320">
    <property type="entry name" value="PEP_mutase"/>
    <property type="match status" value="1"/>
</dbReference>
<dbReference type="GO" id="GO:0050188">
    <property type="term" value="F:phosphoenolpyruvate mutase activity"/>
    <property type="evidence" value="ECO:0007669"/>
    <property type="project" value="UniProtKB-EC"/>
</dbReference>
<keyword evidence="8" id="KW-1185">Reference proteome</keyword>
<dbReference type="PANTHER" id="PTHR43793:SF1">
    <property type="entry name" value="FAD SYNTHASE"/>
    <property type="match status" value="1"/>
</dbReference>
<dbReference type="InterPro" id="IPR039556">
    <property type="entry name" value="ICL/PEPM"/>
</dbReference>
<keyword evidence="3" id="KW-0479">Metal-binding</keyword>
<dbReference type="InterPro" id="IPR015813">
    <property type="entry name" value="Pyrv/PenolPyrv_kinase-like_dom"/>
</dbReference>
<evidence type="ECO:0000256" key="2">
    <source>
        <dbReference type="ARBA" id="ARBA00022695"/>
    </source>
</evidence>
<dbReference type="InterPro" id="IPR050385">
    <property type="entry name" value="Archaeal_FAD_synthase"/>
</dbReference>
<evidence type="ECO:0000256" key="1">
    <source>
        <dbReference type="ARBA" id="ARBA00022679"/>
    </source>
</evidence>
<keyword evidence="4 7" id="KW-0413">Isomerase</keyword>
<dbReference type="GO" id="GO:0016779">
    <property type="term" value="F:nucleotidyltransferase activity"/>
    <property type="evidence" value="ECO:0007669"/>
    <property type="project" value="UniProtKB-KW"/>
</dbReference>